<comment type="cofactor">
    <cofactor evidence="1 15">
        <name>heme</name>
        <dbReference type="ChEBI" id="CHEBI:30413"/>
    </cofactor>
</comment>
<keyword evidence="7" id="KW-0809">Transit peptide</keyword>
<evidence type="ECO:0000313" key="17">
    <source>
        <dbReference type="EMBL" id="KAF0045450.1"/>
    </source>
</evidence>
<keyword evidence="11" id="KW-0496">Mitochondrion</keyword>
<protein>
    <recommendedName>
        <fullName evidence="4">steroid 11beta-monooxygenase</fullName>
        <ecNumber evidence="4">1.14.15.4</ecNumber>
    </recommendedName>
    <alternativeName>
        <fullName evidence="14">Cytochrome P450C11</fullName>
    </alternativeName>
</protein>
<dbReference type="InterPro" id="IPR050479">
    <property type="entry name" value="CYP11_CYP27_families"/>
</dbReference>
<comment type="subcellular location">
    <subcellularLocation>
        <location evidence="2">Mitochondrion membrane</location>
    </subcellularLocation>
</comment>
<dbReference type="InterPro" id="IPR017972">
    <property type="entry name" value="Cyt_P450_CS"/>
</dbReference>
<dbReference type="GO" id="GO:0005743">
    <property type="term" value="C:mitochondrial inner membrane"/>
    <property type="evidence" value="ECO:0007669"/>
    <property type="project" value="TreeGrafter"/>
</dbReference>
<evidence type="ECO:0000256" key="12">
    <source>
        <dbReference type="ARBA" id="ARBA00023136"/>
    </source>
</evidence>
<evidence type="ECO:0000256" key="13">
    <source>
        <dbReference type="ARBA" id="ARBA00023250"/>
    </source>
</evidence>
<dbReference type="PRINTS" id="PR00385">
    <property type="entry name" value="P450"/>
</dbReference>
<evidence type="ECO:0000256" key="15">
    <source>
        <dbReference type="PIRSR" id="PIRSR602401-1"/>
    </source>
</evidence>
<dbReference type="GO" id="GO:0071375">
    <property type="term" value="P:cellular response to peptide hormone stimulus"/>
    <property type="evidence" value="ECO:0007669"/>
    <property type="project" value="TreeGrafter"/>
</dbReference>
<keyword evidence="6 15" id="KW-0479">Metal-binding</keyword>
<dbReference type="PANTHER" id="PTHR24279">
    <property type="entry name" value="CYTOCHROME P450"/>
    <property type="match status" value="1"/>
</dbReference>
<dbReference type="GO" id="GO:0020037">
    <property type="term" value="F:heme binding"/>
    <property type="evidence" value="ECO:0007669"/>
    <property type="project" value="InterPro"/>
</dbReference>
<dbReference type="GO" id="GO:0034650">
    <property type="term" value="P:cortisol metabolic process"/>
    <property type="evidence" value="ECO:0007669"/>
    <property type="project" value="TreeGrafter"/>
</dbReference>
<dbReference type="GO" id="GO:0004507">
    <property type="term" value="F:steroid 11-beta-monooxygenase activity"/>
    <property type="evidence" value="ECO:0007669"/>
    <property type="project" value="UniProtKB-EC"/>
</dbReference>
<dbReference type="EMBL" id="VEVO01000002">
    <property type="protein sequence ID" value="KAF0045450.1"/>
    <property type="molecule type" value="Genomic_DNA"/>
</dbReference>
<keyword evidence="5 15" id="KW-0349">Heme</keyword>
<dbReference type="GO" id="GO:0005506">
    <property type="term" value="F:iron ion binding"/>
    <property type="evidence" value="ECO:0007669"/>
    <property type="project" value="InterPro"/>
</dbReference>
<dbReference type="InterPro" id="IPR002401">
    <property type="entry name" value="Cyt_P450_E_grp-I"/>
</dbReference>
<comment type="caution">
    <text evidence="17">The sequence shown here is derived from an EMBL/GenBank/DDBJ whole genome shotgun (WGS) entry which is preliminary data.</text>
</comment>
<evidence type="ECO:0000256" key="10">
    <source>
        <dbReference type="ARBA" id="ARBA00023033"/>
    </source>
</evidence>
<evidence type="ECO:0000256" key="1">
    <source>
        <dbReference type="ARBA" id="ARBA00001971"/>
    </source>
</evidence>
<dbReference type="AlphaFoldDB" id="A0A6A4TPI1"/>
<evidence type="ECO:0000256" key="6">
    <source>
        <dbReference type="ARBA" id="ARBA00022723"/>
    </source>
</evidence>
<evidence type="ECO:0000256" key="2">
    <source>
        <dbReference type="ARBA" id="ARBA00004325"/>
    </source>
</evidence>
<dbReference type="GO" id="GO:0006700">
    <property type="term" value="P:C21-steroid hormone biosynthetic process"/>
    <property type="evidence" value="ECO:0007669"/>
    <property type="project" value="TreeGrafter"/>
</dbReference>
<evidence type="ECO:0000256" key="3">
    <source>
        <dbReference type="ARBA" id="ARBA00010617"/>
    </source>
</evidence>
<accession>A0A6A4TPI1</accession>
<dbReference type="EC" id="1.14.15.4" evidence="4"/>
<evidence type="ECO:0000256" key="11">
    <source>
        <dbReference type="ARBA" id="ARBA00023128"/>
    </source>
</evidence>
<evidence type="ECO:0000256" key="5">
    <source>
        <dbReference type="ARBA" id="ARBA00022617"/>
    </source>
</evidence>
<evidence type="ECO:0000256" key="7">
    <source>
        <dbReference type="ARBA" id="ARBA00022946"/>
    </source>
</evidence>
<keyword evidence="8 16" id="KW-0560">Oxidoreductase</keyword>
<comment type="similarity">
    <text evidence="3 16">Belongs to the cytochrome P450 family.</text>
</comment>
<organism evidence="17 18">
    <name type="scientific">Scophthalmus maximus</name>
    <name type="common">Turbot</name>
    <name type="synonym">Psetta maxima</name>
    <dbReference type="NCBI Taxonomy" id="52904"/>
    <lineage>
        <taxon>Eukaryota</taxon>
        <taxon>Metazoa</taxon>
        <taxon>Chordata</taxon>
        <taxon>Craniata</taxon>
        <taxon>Vertebrata</taxon>
        <taxon>Euteleostomi</taxon>
        <taxon>Actinopterygii</taxon>
        <taxon>Neopterygii</taxon>
        <taxon>Teleostei</taxon>
        <taxon>Neoteleostei</taxon>
        <taxon>Acanthomorphata</taxon>
        <taxon>Carangaria</taxon>
        <taxon>Pleuronectiformes</taxon>
        <taxon>Pleuronectoidei</taxon>
        <taxon>Scophthalmidae</taxon>
        <taxon>Scophthalmus</taxon>
    </lineage>
</organism>
<dbReference type="GO" id="GO:0006704">
    <property type="term" value="P:glucocorticoid biosynthetic process"/>
    <property type="evidence" value="ECO:0007669"/>
    <property type="project" value="TreeGrafter"/>
</dbReference>
<dbReference type="PRINTS" id="PR00463">
    <property type="entry name" value="EP450I"/>
</dbReference>
<dbReference type="PANTHER" id="PTHR24279:SF1">
    <property type="entry name" value="CYTOCHROME P450 11B2, MITOCHONDRIAL"/>
    <property type="match status" value="1"/>
</dbReference>
<name>A0A6A4TPI1_SCOMX</name>
<sequence length="436" mass="48754">MSIRVTGRTGAQGACGSRHVFFGVAPQKALCMSAAGTVVDGKSEGRKGAQGTAGRKRGVDGRVRSFEEIPHTGRNSWVNLLKFRREDNFKQLHKHMERTFNALGPIYRNGEEWRADRLLLNKELMMSAAAKRFLPLLDEVAGDFCQMLQARVESEGRGKEGKRSLTIDPSQDLFRFALEASCHVLYGERIGLFSSSPSQESQKFIWAVEQMLATTPPLLYLPHRLLLCIGAPQWTRHATAWDHIFSHAEARIQRAYQRLSSSQGRGSETGAAGGQYIGVLGQLMEKGQLSLDLIKANITELMAGGVDTTAVPLQFTLFELGRNPEVQERTMVQVCLYPLGRSTEVFEDPQRFDPTRWSRSREEGQRGEGSAFRSLAFGFGARQCVGKRIAENEMQLFLMHILLSFHISVTSTEDIKTTYTLILQPETPPRITFSKL</sequence>
<feature type="binding site" description="axial binding residue" evidence="15">
    <location>
        <position position="384"/>
    </location>
    <ligand>
        <name>heme</name>
        <dbReference type="ChEBI" id="CHEBI:30413"/>
    </ligand>
    <ligandPart>
        <name>Fe</name>
        <dbReference type="ChEBI" id="CHEBI:18248"/>
    </ligandPart>
</feature>
<keyword evidence="13" id="KW-0755">Steroidogenesis</keyword>
<dbReference type="Proteomes" id="UP000438429">
    <property type="component" value="Unassembled WGS sequence"/>
</dbReference>
<dbReference type="GO" id="GO:0008203">
    <property type="term" value="P:cholesterol metabolic process"/>
    <property type="evidence" value="ECO:0007669"/>
    <property type="project" value="TreeGrafter"/>
</dbReference>
<dbReference type="InterPro" id="IPR036396">
    <property type="entry name" value="Cyt_P450_sf"/>
</dbReference>
<dbReference type="Pfam" id="PF00067">
    <property type="entry name" value="p450"/>
    <property type="match status" value="2"/>
</dbReference>
<proteinExistence type="inferred from homology"/>
<dbReference type="SUPFAM" id="SSF48264">
    <property type="entry name" value="Cytochrome P450"/>
    <property type="match status" value="1"/>
</dbReference>
<evidence type="ECO:0000256" key="8">
    <source>
        <dbReference type="ARBA" id="ARBA00023002"/>
    </source>
</evidence>
<dbReference type="PROSITE" id="PS00086">
    <property type="entry name" value="CYTOCHROME_P450"/>
    <property type="match status" value="1"/>
</dbReference>
<reference evidence="17 18" key="1">
    <citation type="submission" date="2019-06" db="EMBL/GenBank/DDBJ databases">
        <title>Draft genomes of female and male turbot (Scophthalmus maximus).</title>
        <authorList>
            <person name="Xu H."/>
            <person name="Xu X.-W."/>
            <person name="Shao C."/>
            <person name="Chen S."/>
        </authorList>
    </citation>
    <scope>NUCLEOTIDE SEQUENCE [LARGE SCALE GENOMIC DNA]</scope>
    <source>
        <strain evidence="17">Ysfricsl-2016a</strain>
        <tissue evidence="17">Blood</tissue>
    </source>
</reference>
<evidence type="ECO:0000256" key="16">
    <source>
        <dbReference type="RuleBase" id="RU000461"/>
    </source>
</evidence>
<evidence type="ECO:0000313" key="18">
    <source>
        <dbReference type="Proteomes" id="UP000438429"/>
    </source>
</evidence>
<gene>
    <name evidence="17" type="ORF">F2P81_001979</name>
</gene>
<dbReference type="InterPro" id="IPR001128">
    <property type="entry name" value="Cyt_P450"/>
</dbReference>
<evidence type="ECO:0000256" key="14">
    <source>
        <dbReference type="ARBA" id="ARBA00042800"/>
    </source>
</evidence>
<keyword evidence="10 16" id="KW-0503">Monooxygenase</keyword>
<keyword evidence="9 15" id="KW-0408">Iron</keyword>
<evidence type="ECO:0000256" key="4">
    <source>
        <dbReference type="ARBA" id="ARBA00012767"/>
    </source>
</evidence>
<keyword evidence="12" id="KW-0472">Membrane</keyword>
<evidence type="ECO:0000256" key="9">
    <source>
        <dbReference type="ARBA" id="ARBA00023004"/>
    </source>
</evidence>
<dbReference type="Gene3D" id="1.10.630.10">
    <property type="entry name" value="Cytochrome P450"/>
    <property type="match status" value="2"/>
</dbReference>